<sequence>MLFAICVGTFQILRMNETKEMYSRLIDHRFNIITKTSEMVTYFYEERKDILTYLLLKDDKFLTSYEEKRRQFYGSFTRVCDRNESNCRKYRRSTYFSRTSTSFRQ</sequence>
<evidence type="ECO:0000313" key="2">
    <source>
        <dbReference type="Proteomes" id="UP000188458"/>
    </source>
</evidence>
<accession>A0A1V3FRQ3</accession>
<protein>
    <submittedName>
        <fullName evidence="1">Uncharacterized protein</fullName>
    </submittedName>
</protein>
<keyword evidence="2" id="KW-1185">Reference proteome</keyword>
<dbReference type="Proteomes" id="UP000188458">
    <property type="component" value="Unassembled WGS sequence"/>
</dbReference>
<organism evidence="1 2">
    <name type="scientific">Anoxybacillus kestanbolensis</name>
    <dbReference type="NCBI Taxonomy" id="227476"/>
    <lineage>
        <taxon>Bacteria</taxon>
        <taxon>Bacillati</taxon>
        <taxon>Bacillota</taxon>
        <taxon>Bacilli</taxon>
        <taxon>Bacillales</taxon>
        <taxon>Anoxybacillaceae</taxon>
        <taxon>Anoxybacillus</taxon>
    </lineage>
</organism>
<dbReference type="EMBL" id="MQAD01000005">
    <property type="protein sequence ID" value="OOE04397.1"/>
    <property type="molecule type" value="Genomic_DNA"/>
</dbReference>
<proteinExistence type="predicted"/>
<comment type="caution">
    <text evidence="1">The sequence shown here is derived from an EMBL/GenBank/DDBJ whole genome shotgun (WGS) entry which is preliminary data.</text>
</comment>
<dbReference type="RefSeq" id="WP_230403155.1">
    <property type="nucleotide sequence ID" value="NZ_MQAD01000005.1"/>
</dbReference>
<name>A0A1V3FRQ3_9BACL</name>
<dbReference type="AlphaFoldDB" id="A0A1V3FRQ3"/>
<gene>
    <name evidence="1" type="ORF">BO219_03050</name>
</gene>
<reference evidence="2" key="1">
    <citation type="submission" date="2016-11" db="EMBL/GenBank/DDBJ databases">
        <title>Draft genome sequence of Anoxybacillus sp. strain 103 isolated from the Qarvajar hot spring in Nagorno-Karabach.</title>
        <authorList>
            <person name="Hovhannisyan P."/>
            <person name="Panosyan H."/>
            <person name="Birkeland N.-K."/>
        </authorList>
    </citation>
    <scope>NUCLEOTIDE SEQUENCE [LARGE SCALE GENOMIC DNA]</scope>
    <source>
        <strain evidence="2">103</strain>
    </source>
</reference>
<evidence type="ECO:0000313" key="1">
    <source>
        <dbReference type="EMBL" id="OOE04397.1"/>
    </source>
</evidence>